<evidence type="ECO:0000313" key="2">
    <source>
        <dbReference type="Proteomes" id="UP001597414"/>
    </source>
</evidence>
<protein>
    <submittedName>
        <fullName evidence="1">MoaD/ThiS family protein</fullName>
    </submittedName>
</protein>
<reference evidence="2" key="1">
    <citation type="journal article" date="2019" name="Int. J. Syst. Evol. Microbiol.">
        <title>The Global Catalogue of Microorganisms (GCM) 10K type strain sequencing project: providing services to taxonomists for standard genome sequencing and annotation.</title>
        <authorList>
            <consortium name="The Broad Institute Genomics Platform"/>
            <consortium name="The Broad Institute Genome Sequencing Center for Infectious Disease"/>
            <person name="Wu L."/>
            <person name="Ma J."/>
        </authorList>
    </citation>
    <scope>NUCLEOTIDE SEQUENCE [LARGE SCALE GENOMIC DNA]</scope>
    <source>
        <strain evidence="2">KCTC 19812</strain>
    </source>
</reference>
<comment type="caution">
    <text evidence="1">The sequence shown here is derived from an EMBL/GenBank/DDBJ whole genome shotgun (WGS) entry which is preliminary data.</text>
</comment>
<dbReference type="Proteomes" id="UP001597414">
    <property type="component" value="Unassembled WGS sequence"/>
</dbReference>
<dbReference type="RefSeq" id="WP_380801319.1">
    <property type="nucleotide sequence ID" value="NZ_JBHUIV010000010.1"/>
</dbReference>
<name>A0ABW5B7M2_9BACT</name>
<dbReference type="Gene3D" id="3.10.20.30">
    <property type="match status" value="1"/>
</dbReference>
<accession>A0ABW5B7M2</accession>
<dbReference type="Pfam" id="PF02597">
    <property type="entry name" value="ThiS"/>
    <property type="match status" value="1"/>
</dbReference>
<sequence>MEKINTSIKVIAFGLIAEKIKAKELVLEGMPNTDVLIGFLHQQYPELQHLKFSIAINKKQAIGNTEIPIGAEVALLPPFSGG</sequence>
<keyword evidence="2" id="KW-1185">Reference proteome</keyword>
<dbReference type="InterPro" id="IPR003749">
    <property type="entry name" value="ThiS/MoaD-like"/>
</dbReference>
<evidence type="ECO:0000313" key="1">
    <source>
        <dbReference type="EMBL" id="MFD2201401.1"/>
    </source>
</evidence>
<proteinExistence type="predicted"/>
<dbReference type="InterPro" id="IPR016155">
    <property type="entry name" value="Mopterin_synth/thiamin_S_b"/>
</dbReference>
<organism evidence="1 2">
    <name type="scientific">Shivajiella indica</name>
    <dbReference type="NCBI Taxonomy" id="872115"/>
    <lineage>
        <taxon>Bacteria</taxon>
        <taxon>Pseudomonadati</taxon>
        <taxon>Bacteroidota</taxon>
        <taxon>Cytophagia</taxon>
        <taxon>Cytophagales</taxon>
        <taxon>Cyclobacteriaceae</taxon>
        <taxon>Shivajiella</taxon>
    </lineage>
</organism>
<dbReference type="InterPro" id="IPR012675">
    <property type="entry name" value="Beta-grasp_dom_sf"/>
</dbReference>
<dbReference type="EMBL" id="JBHUIV010000010">
    <property type="protein sequence ID" value="MFD2201401.1"/>
    <property type="molecule type" value="Genomic_DNA"/>
</dbReference>
<gene>
    <name evidence="1" type="ORF">ACFSKV_07475</name>
</gene>
<dbReference type="SUPFAM" id="SSF54285">
    <property type="entry name" value="MoaD/ThiS"/>
    <property type="match status" value="1"/>
</dbReference>